<dbReference type="AlphaFoldDB" id="A0AAV0PUU4"/>
<proteinExistence type="predicted"/>
<name>A0AAV0PUU4_9ROSI</name>
<accession>A0AAV0PUU4</accession>
<comment type="caution">
    <text evidence="1">The sequence shown here is derived from an EMBL/GenBank/DDBJ whole genome shotgun (WGS) entry which is preliminary data.</text>
</comment>
<sequence>MARIHSLNHDREWMRCEGHCRVPSRATSPSHRQHQRWSWHLWRDSRFIKYSPLSLQAYLILPEKTVVW</sequence>
<organism evidence="1 2">
    <name type="scientific">Linum tenue</name>
    <dbReference type="NCBI Taxonomy" id="586396"/>
    <lineage>
        <taxon>Eukaryota</taxon>
        <taxon>Viridiplantae</taxon>
        <taxon>Streptophyta</taxon>
        <taxon>Embryophyta</taxon>
        <taxon>Tracheophyta</taxon>
        <taxon>Spermatophyta</taxon>
        <taxon>Magnoliopsida</taxon>
        <taxon>eudicotyledons</taxon>
        <taxon>Gunneridae</taxon>
        <taxon>Pentapetalae</taxon>
        <taxon>rosids</taxon>
        <taxon>fabids</taxon>
        <taxon>Malpighiales</taxon>
        <taxon>Linaceae</taxon>
        <taxon>Linum</taxon>
    </lineage>
</organism>
<reference evidence="1" key="1">
    <citation type="submission" date="2022-08" db="EMBL/GenBank/DDBJ databases">
        <authorList>
            <person name="Gutierrez-Valencia J."/>
        </authorList>
    </citation>
    <scope>NUCLEOTIDE SEQUENCE</scope>
</reference>
<keyword evidence="2" id="KW-1185">Reference proteome</keyword>
<gene>
    <name evidence="1" type="ORF">LITE_LOCUS39833</name>
</gene>
<protein>
    <submittedName>
        <fullName evidence="1">Uncharacterized protein</fullName>
    </submittedName>
</protein>
<evidence type="ECO:0000313" key="2">
    <source>
        <dbReference type="Proteomes" id="UP001154282"/>
    </source>
</evidence>
<dbReference type="EMBL" id="CAMGYJ010000009">
    <property type="protein sequence ID" value="CAI0473933.1"/>
    <property type="molecule type" value="Genomic_DNA"/>
</dbReference>
<evidence type="ECO:0000313" key="1">
    <source>
        <dbReference type="EMBL" id="CAI0473933.1"/>
    </source>
</evidence>
<dbReference type="Proteomes" id="UP001154282">
    <property type="component" value="Unassembled WGS sequence"/>
</dbReference>